<keyword evidence="1" id="KW-0812">Transmembrane</keyword>
<evidence type="ECO:0000313" key="3">
    <source>
        <dbReference type="EMBL" id="CAH0367285.1"/>
    </source>
</evidence>
<feature type="domain" description="J" evidence="2">
    <location>
        <begin position="91"/>
        <end position="149"/>
    </location>
</feature>
<protein>
    <recommendedName>
        <fullName evidence="2">J domain-containing protein</fullName>
    </recommendedName>
</protein>
<dbReference type="PRINTS" id="PR00625">
    <property type="entry name" value="JDOMAIN"/>
</dbReference>
<keyword evidence="4" id="KW-1185">Reference proteome</keyword>
<feature type="transmembrane region" description="Helical" evidence="1">
    <location>
        <begin position="12"/>
        <end position="32"/>
    </location>
</feature>
<dbReference type="Pfam" id="PF00226">
    <property type="entry name" value="DnaJ"/>
    <property type="match status" value="1"/>
</dbReference>
<evidence type="ECO:0000313" key="4">
    <source>
        <dbReference type="Proteomes" id="UP000789595"/>
    </source>
</evidence>
<dbReference type="SUPFAM" id="SSF46565">
    <property type="entry name" value="Chaperone J-domain"/>
    <property type="match status" value="1"/>
</dbReference>
<name>A0A8J2WVH4_9STRA</name>
<dbReference type="EMBL" id="CAKKNE010000002">
    <property type="protein sequence ID" value="CAH0367285.1"/>
    <property type="molecule type" value="Genomic_DNA"/>
</dbReference>
<dbReference type="PROSITE" id="PS50076">
    <property type="entry name" value="DNAJ_2"/>
    <property type="match status" value="1"/>
</dbReference>
<comment type="caution">
    <text evidence="3">The sequence shown here is derived from an EMBL/GenBank/DDBJ whole genome shotgun (WGS) entry which is preliminary data.</text>
</comment>
<organism evidence="3 4">
    <name type="scientific">Pelagomonas calceolata</name>
    <dbReference type="NCBI Taxonomy" id="35677"/>
    <lineage>
        <taxon>Eukaryota</taxon>
        <taxon>Sar</taxon>
        <taxon>Stramenopiles</taxon>
        <taxon>Ochrophyta</taxon>
        <taxon>Pelagophyceae</taxon>
        <taxon>Pelagomonadales</taxon>
        <taxon>Pelagomonadaceae</taxon>
        <taxon>Pelagomonas</taxon>
    </lineage>
</organism>
<keyword evidence="1" id="KW-0472">Membrane</keyword>
<evidence type="ECO:0000256" key="1">
    <source>
        <dbReference type="SAM" id="Phobius"/>
    </source>
</evidence>
<accession>A0A8J2WVH4</accession>
<sequence length="149" mass="16154">MVHVEANDGAAAFYLLFGLVVFITCLTPVIIARAAQGKKPYMLAATVAAGVRRGRARAGAWLPPQVLGAGAVCWKIHPTAVEWANASATFEPHEILGVAWDVSERALRSAYRRLALAHHPDKGGDPVRFQLIVTAYEALMNRLHGNPEF</sequence>
<dbReference type="AlphaFoldDB" id="A0A8J2WVH4"/>
<reference evidence="3" key="1">
    <citation type="submission" date="2021-11" db="EMBL/GenBank/DDBJ databases">
        <authorList>
            <consortium name="Genoscope - CEA"/>
            <person name="William W."/>
        </authorList>
    </citation>
    <scope>NUCLEOTIDE SEQUENCE</scope>
</reference>
<dbReference type="SMART" id="SM00271">
    <property type="entry name" value="DnaJ"/>
    <property type="match status" value="1"/>
</dbReference>
<keyword evidence="1" id="KW-1133">Transmembrane helix</keyword>
<evidence type="ECO:0000259" key="2">
    <source>
        <dbReference type="PROSITE" id="PS50076"/>
    </source>
</evidence>
<dbReference type="Proteomes" id="UP000789595">
    <property type="component" value="Unassembled WGS sequence"/>
</dbReference>
<proteinExistence type="predicted"/>
<dbReference type="InterPro" id="IPR036869">
    <property type="entry name" value="J_dom_sf"/>
</dbReference>
<dbReference type="OrthoDB" id="5850326at2759"/>
<gene>
    <name evidence="3" type="ORF">PECAL_2P02990</name>
</gene>
<dbReference type="InterPro" id="IPR001623">
    <property type="entry name" value="DnaJ_domain"/>
</dbReference>
<dbReference type="Gene3D" id="1.10.287.110">
    <property type="entry name" value="DnaJ domain"/>
    <property type="match status" value="1"/>
</dbReference>
<dbReference type="CDD" id="cd06257">
    <property type="entry name" value="DnaJ"/>
    <property type="match status" value="1"/>
</dbReference>